<dbReference type="AlphaFoldDB" id="A0A9X2HRV8"/>
<organism evidence="1 2">
    <name type="scientific">Sphingomonas liriopis</name>
    <dbReference type="NCBI Taxonomy" id="2949094"/>
    <lineage>
        <taxon>Bacteria</taxon>
        <taxon>Pseudomonadati</taxon>
        <taxon>Pseudomonadota</taxon>
        <taxon>Alphaproteobacteria</taxon>
        <taxon>Sphingomonadales</taxon>
        <taxon>Sphingomonadaceae</taxon>
        <taxon>Sphingomonas</taxon>
    </lineage>
</organism>
<comment type="caution">
    <text evidence="1">The sequence shown here is derived from an EMBL/GenBank/DDBJ whole genome shotgun (WGS) entry which is preliminary data.</text>
</comment>
<dbReference type="PANTHER" id="PTHR38733:SF1">
    <property type="entry name" value="TYPE IV METHYL-DIRECTED RESTRICTION ENZYME ECOKMCRBC"/>
    <property type="match status" value="1"/>
</dbReference>
<evidence type="ECO:0000313" key="2">
    <source>
        <dbReference type="Proteomes" id="UP001139486"/>
    </source>
</evidence>
<protein>
    <submittedName>
        <fullName evidence="1">McrC family protein</fullName>
    </submittedName>
</protein>
<proteinExistence type="predicted"/>
<keyword evidence="2" id="KW-1185">Reference proteome</keyword>
<evidence type="ECO:0000313" key="1">
    <source>
        <dbReference type="EMBL" id="MCP3736336.1"/>
    </source>
</evidence>
<dbReference type="InterPro" id="IPR019292">
    <property type="entry name" value="McrC"/>
</dbReference>
<dbReference type="PANTHER" id="PTHR38733">
    <property type="entry name" value="PROTEIN MCRC"/>
    <property type="match status" value="1"/>
</dbReference>
<reference evidence="1" key="1">
    <citation type="submission" date="2022-05" db="EMBL/GenBank/DDBJ databases">
        <title>Sphingomonas sp. strain RP10 Genome sequencing and assembly.</title>
        <authorList>
            <person name="Kim I."/>
        </authorList>
    </citation>
    <scope>NUCLEOTIDE SEQUENCE</scope>
    <source>
        <strain evidence="1">RP10</strain>
    </source>
</reference>
<dbReference type="Proteomes" id="UP001139486">
    <property type="component" value="Unassembled WGS sequence"/>
</dbReference>
<gene>
    <name evidence="1" type="ORF">M9979_15815</name>
</gene>
<dbReference type="EMBL" id="JAMLDY010000024">
    <property type="protein sequence ID" value="MCP3736336.1"/>
    <property type="molecule type" value="Genomic_DNA"/>
</dbReference>
<sequence length="443" mass="49103">MIRRTILEWETIRYGEAADEMPTAAADRIAAVAAASPLAGRGGGGVIEHGRKGLRARGVVGVIAAQGCALEILPKIDIPGVDGAAATGSIRRRLVHMLAVALDLKIDAGQVTALDWQRETLLEILIRLFSEKLVDAVRQGMPRRYVEHADDLPTLRGRLDVTRQFTALAVEPSRLACRFDALTPDMALNRIMKAAVTRLSRIARTTDNQRRLRELAFAYADIADVPVAALRWDEVTLDRTNARWRELLNLARLLLGERFQTTSAGGSDGFSLLFEMNTLFEEYVARMLRRALADTDLRVVSQGGRLYCLETEDRRGLFQTRPDILINRGDAIVQVIDTKWKRIAARIDDPKQGVSQGDVYQMMAYGRLYGVERLTLLYPHHPGLGAADGIVASHRVNGSDYRLETATIDLTASDGLAARLRQILIREDAAQHPRIRLHPVPGQ</sequence>
<name>A0A9X2HRV8_9SPHN</name>
<dbReference type="Pfam" id="PF10117">
    <property type="entry name" value="McrBC"/>
    <property type="match status" value="1"/>
</dbReference>
<accession>A0A9X2HRV8</accession>
<dbReference type="RefSeq" id="WP_254290324.1">
    <property type="nucleotide sequence ID" value="NZ_JAMLDY010000024.1"/>
</dbReference>